<protein>
    <submittedName>
        <fullName evidence="3">Pilus assembly protein</fullName>
    </submittedName>
</protein>
<keyword evidence="1" id="KW-0472">Membrane</keyword>
<dbReference type="EMBL" id="AP018664">
    <property type="protein sequence ID" value="BBD96541.1"/>
    <property type="molecule type" value="Genomic_DNA"/>
</dbReference>
<keyword evidence="1" id="KW-1133">Transmembrane helix</keyword>
<dbReference type="AlphaFoldDB" id="A0A494VXJ6"/>
<evidence type="ECO:0000313" key="4">
    <source>
        <dbReference type="Proteomes" id="UP000279959"/>
    </source>
</evidence>
<name>A0A494VXJ6_9SPHN</name>
<evidence type="ECO:0000313" key="3">
    <source>
        <dbReference type="EMBL" id="BBD96541.1"/>
    </source>
</evidence>
<dbReference type="InterPro" id="IPR012495">
    <property type="entry name" value="TadE-like_dom"/>
</dbReference>
<keyword evidence="4" id="KW-1185">Reference proteome</keyword>
<reference evidence="3 4" key="1">
    <citation type="submission" date="2018-05" db="EMBL/GenBank/DDBJ databases">
        <title>Complete Genome Sequence of the Nonylphenol-Degrading Bacterium Sphingobium amiense DSM 16289T.</title>
        <authorList>
            <person name="Ootsuka M."/>
            <person name="Nishizawa T."/>
            <person name="Ohta H."/>
        </authorList>
    </citation>
    <scope>NUCLEOTIDE SEQUENCE [LARGE SCALE GENOMIC DNA]</scope>
    <source>
        <strain evidence="3 4">DSM 16289</strain>
    </source>
</reference>
<sequence length="202" mass="21962">MARTPASLWRILHRDQRGLSIVEFALISPVFLTLLLGVFDIGHQLYARSVLEGEMRRAGRSSALESAVAAKQTQLDEDVRSQVLKVAGGGGTVDFTRKAYLTYQAAQAKAEPFIDANNDGICNNGESFDDWNGNGQRDLDGARTGQGNARDAVIYTARLSFPRLFPMAGLLGWSNRVEITSSTVLRNQPYGDQAAVALGKCL</sequence>
<keyword evidence="1" id="KW-0812">Transmembrane</keyword>
<accession>A0A494VXJ6</accession>
<proteinExistence type="predicted"/>
<organism evidence="3 4">
    <name type="scientific">Sphingobium amiense</name>
    <dbReference type="NCBI Taxonomy" id="135719"/>
    <lineage>
        <taxon>Bacteria</taxon>
        <taxon>Pseudomonadati</taxon>
        <taxon>Pseudomonadota</taxon>
        <taxon>Alphaproteobacteria</taxon>
        <taxon>Sphingomonadales</taxon>
        <taxon>Sphingomonadaceae</taxon>
        <taxon>Sphingobium</taxon>
    </lineage>
</organism>
<evidence type="ECO:0000256" key="1">
    <source>
        <dbReference type="SAM" id="Phobius"/>
    </source>
</evidence>
<feature type="transmembrane region" description="Helical" evidence="1">
    <location>
        <begin position="21"/>
        <end position="39"/>
    </location>
</feature>
<gene>
    <name evidence="3" type="ORF">SAMIE_1000420</name>
</gene>
<dbReference type="RefSeq" id="WP_066701292.1">
    <property type="nucleotide sequence ID" value="NZ_AP018664.1"/>
</dbReference>
<feature type="domain" description="TadE-like" evidence="2">
    <location>
        <begin position="18"/>
        <end position="53"/>
    </location>
</feature>
<evidence type="ECO:0000259" key="2">
    <source>
        <dbReference type="Pfam" id="PF07811"/>
    </source>
</evidence>
<dbReference type="KEGG" id="sami:SAMIE_1000420"/>
<dbReference type="Proteomes" id="UP000279959">
    <property type="component" value="Chromosome"/>
</dbReference>
<dbReference type="Pfam" id="PF07811">
    <property type="entry name" value="TadE"/>
    <property type="match status" value="1"/>
</dbReference>